<dbReference type="EMBL" id="WACR01000002">
    <property type="protein sequence ID" value="KAB1065643.1"/>
    <property type="molecule type" value="Genomic_DNA"/>
</dbReference>
<comment type="caution">
    <text evidence="2">The sequence shown here is derived from an EMBL/GenBank/DDBJ whole genome shotgun (WGS) entry which is preliminary data.</text>
</comment>
<evidence type="ECO:0000259" key="1">
    <source>
        <dbReference type="Pfam" id="PF04187"/>
    </source>
</evidence>
<dbReference type="AlphaFoldDB" id="A0A6N6M9U3"/>
<dbReference type="OrthoDB" id="1680202at2"/>
<dbReference type="RefSeq" id="WP_151166467.1">
    <property type="nucleotide sequence ID" value="NZ_WACR01000002.1"/>
</dbReference>
<name>A0A6N6M9U3_9FLAO</name>
<dbReference type="Pfam" id="PF04187">
    <property type="entry name" value="Cofac_haem_bdg"/>
    <property type="match status" value="1"/>
</dbReference>
<dbReference type="CDD" id="cd14727">
    <property type="entry name" value="ChanN-like"/>
    <property type="match status" value="1"/>
</dbReference>
<dbReference type="InterPro" id="IPR007314">
    <property type="entry name" value="Cofac_haem-bd_dom"/>
</dbReference>
<dbReference type="Gene3D" id="3.40.50.11550">
    <property type="match status" value="2"/>
</dbReference>
<proteinExistence type="predicted"/>
<evidence type="ECO:0000313" key="2">
    <source>
        <dbReference type="EMBL" id="KAB1065643.1"/>
    </source>
</evidence>
<sequence>MKGRVLLLVSILLNISLIGQDLAAYKIYNSKGKEVTFTDLIKSFSKKDVILVGEQHNDPIAHWMQLEITKAIHDQNQNLVLGAEMFEADDQVIMDEYLSGIIRHKDFQKEAKVWPNYETDYKPLVEFANENKLPFIATNIPRRYASMIVRTGFEGIDSLNEHQKSLLPEFPIPFDTAAPGYSEMMSMMGGAHGHGGGDRMLNMVKAQASKDATMAHRIAQALTEKDKKAQFIHYQGDYHSANKGGIYWYLNEYAPKLKVGVMSTVIGKDAEWKSEFENRADFILVVDEDMTKTH</sequence>
<dbReference type="Proteomes" id="UP000435357">
    <property type="component" value="Unassembled WGS sequence"/>
</dbReference>
<gene>
    <name evidence="2" type="ORF">F3059_03025</name>
</gene>
<keyword evidence="2" id="KW-0449">Lipoprotein</keyword>
<keyword evidence="3" id="KW-1185">Reference proteome</keyword>
<evidence type="ECO:0000313" key="3">
    <source>
        <dbReference type="Proteomes" id="UP000435357"/>
    </source>
</evidence>
<organism evidence="2 3">
    <name type="scientific">Salibacter halophilus</name>
    <dbReference type="NCBI Taxonomy" id="1803916"/>
    <lineage>
        <taxon>Bacteria</taxon>
        <taxon>Pseudomonadati</taxon>
        <taxon>Bacteroidota</taxon>
        <taxon>Flavobacteriia</taxon>
        <taxon>Flavobacteriales</taxon>
        <taxon>Salibacteraceae</taxon>
        <taxon>Salibacter</taxon>
    </lineage>
</organism>
<protein>
    <submittedName>
        <fullName evidence="2">ChaN family lipoprotein</fullName>
    </submittedName>
</protein>
<dbReference type="SUPFAM" id="SSF159501">
    <property type="entry name" value="EreA/ChaN-like"/>
    <property type="match status" value="1"/>
</dbReference>
<feature type="domain" description="Haem-binding uptake Tiki superfamily ChaN" evidence="1">
    <location>
        <begin position="40"/>
        <end position="250"/>
    </location>
</feature>
<reference evidence="2 3" key="1">
    <citation type="submission" date="2019-09" db="EMBL/GenBank/DDBJ databases">
        <title>Genomes of Cryomorphaceae.</title>
        <authorList>
            <person name="Bowman J.P."/>
        </authorList>
    </citation>
    <scope>NUCLEOTIDE SEQUENCE [LARGE SCALE GENOMIC DNA]</scope>
    <source>
        <strain evidence="2 3">KCTC 52047</strain>
    </source>
</reference>
<accession>A0A6N6M9U3</accession>